<dbReference type="InterPro" id="IPR036875">
    <property type="entry name" value="Znf_CCHC_sf"/>
</dbReference>
<dbReference type="Pfam" id="PF22936">
    <property type="entry name" value="Pol_BBD"/>
    <property type="match status" value="1"/>
</dbReference>
<dbReference type="SUPFAM" id="SSF57756">
    <property type="entry name" value="Retrovirus zinc finger-like domains"/>
    <property type="match status" value="1"/>
</dbReference>
<keyword evidence="1" id="KW-0863">Zinc-finger</keyword>
<feature type="non-terminal residue" evidence="3">
    <location>
        <position position="1"/>
    </location>
</feature>
<dbReference type="PROSITE" id="PS50158">
    <property type="entry name" value="ZF_CCHC"/>
    <property type="match status" value="1"/>
</dbReference>
<keyword evidence="1" id="KW-0479">Metal-binding</keyword>
<keyword evidence="1" id="KW-0862">Zinc</keyword>
<dbReference type="GO" id="GO:0008270">
    <property type="term" value="F:zinc ion binding"/>
    <property type="evidence" value="ECO:0007669"/>
    <property type="project" value="UniProtKB-KW"/>
</dbReference>
<dbReference type="GO" id="GO:0003676">
    <property type="term" value="F:nucleic acid binding"/>
    <property type="evidence" value="ECO:0007669"/>
    <property type="project" value="InterPro"/>
</dbReference>
<dbReference type="AlphaFoldDB" id="A0A371FJT0"/>
<dbReference type="Proteomes" id="UP000257109">
    <property type="component" value="Unassembled WGS sequence"/>
</dbReference>
<comment type="caution">
    <text evidence="3">The sequence shown here is derived from an EMBL/GenBank/DDBJ whole genome shotgun (WGS) entry which is preliminary data.</text>
</comment>
<dbReference type="Gene3D" id="4.10.60.10">
    <property type="entry name" value="Zinc finger, CCHC-type"/>
    <property type="match status" value="1"/>
</dbReference>
<evidence type="ECO:0000259" key="2">
    <source>
        <dbReference type="PROSITE" id="PS50158"/>
    </source>
</evidence>
<dbReference type="InterPro" id="IPR054722">
    <property type="entry name" value="PolX-like_BBD"/>
</dbReference>
<proteinExistence type="predicted"/>
<organism evidence="3 4">
    <name type="scientific">Mucuna pruriens</name>
    <name type="common">Velvet bean</name>
    <name type="synonym">Dolichos pruriens</name>
    <dbReference type="NCBI Taxonomy" id="157652"/>
    <lineage>
        <taxon>Eukaryota</taxon>
        <taxon>Viridiplantae</taxon>
        <taxon>Streptophyta</taxon>
        <taxon>Embryophyta</taxon>
        <taxon>Tracheophyta</taxon>
        <taxon>Spermatophyta</taxon>
        <taxon>Magnoliopsida</taxon>
        <taxon>eudicotyledons</taxon>
        <taxon>Gunneridae</taxon>
        <taxon>Pentapetalae</taxon>
        <taxon>rosids</taxon>
        <taxon>fabids</taxon>
        <taxon>Fabales</taxon>
        <taxon>Fabaceae</taxon>
        <taxon>Papilionoideae</taxon>
        <taxon>50 kb inversion clade</taxon>
        <taxon>NPAAA clade</taxon>
        <taxon>indigoferoid/millettioid clade</taxon>
        <taxon>Phaseoleae</taxon>
        <taxon>Mucuna</taxon>
    </lineage>
</organism>
<dbReference type="EMBL" id="QJKJ01008840">
    <property type="protein sequence ID" value="RDX78532.1"/>
    <property type="molecule type" value="Genomic_DNA"/>
</dbReference>
<evidence type="ECO:0000313" key="4">
    <source>
        <dbReference type="Proteomes" id="UP000257109"/>
    </source>
</evidence>
<name>A0A371FJT0_MUCPR</name>
<gene>
    <name evidence="3" type="ORF">CR513_41174</name>
</gene>
<feature type="domain" description="CCHC-type" evidence="2">
    <location>
        <begin position="2"/>
        <end position="16"/>
    </location>
</feature>
<dbReference type="InterPro" id="IPR001878">
    <property type="entry name" value="Znf_CCHC"/>
</dbReference>
<reference evidence="3" key="1">
    <citation type="submission" date="2018-05" db="EMBL/GenBank/DDBJ databases">
        <title>Draft genome of Mucuna pruriens seed.</title>
        <authorList>
            <person name="Nnadi N.E."/>
            <person name="Vos R."/>
            <person name="Hasami M.H."/>
            <person name="Devisetty U.K."/>
            <person name="Aguiy J.C."/>
        </authorList>
    </citation>
    <scope>NUCLEOTIDE SEQUENCE [LARGE SCALE GENOMIC DNA]</scope>
    <source>
        <strain evidence="3">JCA_2017</strain>
    </source>
</reference>
<keyword evidence="4" id="KW-1185">Reference proteome</keyword>
<sequence length="79" mass="8770">MRCHNCQKLGHYAKECSTREGAKNKPKIHANLSRDEGSLTVEGTGKVVFRNTDGKETIIEEVLYVPGIKTNLLSLSQLL</sequence>
<dbReference type="OrthoDB" id="2015125at2759"/>
<evidence type="ECO:0000313" key="3">
    <source>
        <dbReference type="EMBL" id="RDX78532.1"/>
    </source>
</evidence>
<protein>
    <recommendedName>
        <fullName evidence="2">CCHC-type domain-containing protein</fullName>
    </recommendedName>
</protein>
<accession>A0A371FJT0</accession>
<evidence type="ECO:0000256" key="1">
    <source>
        <dbReference type="PROSITE-ProRule" id="PRU00047"/>
    </source>
</evidence>
<dbReference type="Pfam" id="PF00098">
    <property type="entry name" value="zf-CCHC"/>
    <property type="match status" value="1"/>
</dbReference>